<dbReference type="EMBL" id="JAWDJW010004088">
    <property type="protein sequence ID" value="KAK3076338.1"/>
    <property type="molecule type" value="Genomic_DNA"/>
</dbReference>
<reference evidence="1" key="1">
    <citation type="submission" date="2024-09" db="EMBL/GenBank/DDBJ databases">
        <title>Black Yeasts Isolated from many extreme environments.</title>
        <authorList>
            <person name="Coleine C."/>
            <person name="Stajich J.E."/>
            <person name="Selbmann L."/>
        </authorList>
    </citation>
    <scope>NUCLEOTIDE SEQUENCE</scope>
    <source>
        <strain evidence="1">CCFEE 5737</strain>
    </source>
</reference>
<dbReference type="Proteomes" id="UP001186974">
    <property type="component" value="Unassembled WGS sequence"/>
</dbReference>
<keyword evidence="2" id="KW-1185">Reference proteome</keyword>
<comment type="caution">
    <text evidence="1">The sequence shown here is derived from an EMBL/GenBank/DDBJ whole genome shotgun (WGS) entry which is preliminary data.</text>
</comment>
<evidence type="ECO:0000313" key="2">
    <source>
        <dbReference type="Proteomes" id="UP001186974"/>
    </source>
</evidence>
<sequence>MYDTSPNNEKGVDHELRNAQLSLRLAELDEGYRVMCEICLGNGQVIQEKSLRKRPYKGSSSRDLQGVDWQAWKGAFHLDQVTMLGHSFGAATTVEVLRHSDRFKFISQGIIYDIWGAAINPPEDDPSHRIHTPLLGINSEAFMYWPSNFKAVTSLMEEAQAQNAPTWLLTVRGTVHVSQSDFSILYQHICAVTMKMTANPKRALDINIGATLEYLTNVSPICRAMVARSMSSEHFLDTDCLDSIPDEHRPDQKMLAFRLRIPHEFRNRVLPTITRKFKRKTYPRASGTKGNDDEIWMHIKSETDVVERYNNHVARSRSQNLNEAETKAFLHQQAEHGGAGAERSDTANTLEREDRGNAGGNNNNNNNNN</sequence>
<feature type="non-terminal residue" evidence="1">
    <location>
        <position position="369"/>
    </location>
</feature>
<accession>A0ACC3DIA7</accession>
<protein>
    <submittedName>
        <fullName evidence="1">Uncharacterized protein</fullName>
    </submittedName>
</protein>
<proteinExistence type="predicted"/>
<evidence type="ECO:0000313" key="1">
    <source>
        <dbReference type="EMBL" id="KAK3076338.1"/>
    </source>
</evidence>
<name>A0ACC3DIA7_9PEZI</name>
<organism evidence="1 2">
    <name type="scientific">Coniosporium uncinatum</name>
    <dbReference type="NCBI Taxonomy" id="93489"/>
    <lineage>
        <taxon>Eukaryota</taxon>
        <taxon>Fungi</taxon>
        <taxon>Dikarya</taxon>
        <taxon>Ascomycota</taxon>
        <taxon>Pezizomycotina</taxon>
        <taxon>Dothideomycetes</taxon>
        <taxon>Dothideomycetes incertae sedis</taxon>
        <taxon>Coniosporium</taxon>
    </lineage>
</organism>
<gene>
    <name evidence="1" type="ORF">LTS18_013287</name>
</gene>